<reference evidence="1" key="1">
    <citation type="submission" date="2014-11" db="EMBL/GenBank/DDBJ databases">
        <authorList>
            <person name="Amaro Gonzalez C."/>
        </authorList>
    </citation>
    <scope>NUCLEOTIDE SEQUENCE</scope>
</reference>
<evidence type="ECO:0000313" key="1">
    <source>
        <dbReference type="EMBL" id="JAH59581.1"/>
    </source>
</evidence>
<dbReference type="AlphaFoldDB" id="A0A0E9U198"/>
<dbReference type="EMBL" id="GBXM01048996">
    <property type="protein sequence ID" value="JAH59581.1"/>
    <property type="molecule type" value="Transcribed_RNA"/>
</dbReference>
<reference evidence="1" key="2">
    <citation type="journal article" date="2015" name="Fish Shellfish Immunol.">
        <title>Early steps in the European eel (Anguilla anguilla)-Vibrio vulnificus interaction in the gills: Role of the RtxA13 toxin.</title>
        <authorList>
            <person name="Callol A."/>
            <person name="Pajuelo D."/>
            <person name="Ebbesson L."/>
            <person name="Teles M."/>
            <person name="MacKenzie S."/>
            <person name="Amaro C."/>
        </authorList>
    </citation>
    <scope>NUCLEOTIDE SEQUENCE</scope>
</reference>
<accession>A0A0E9U198</accession>
<organism evidence="1">
    <name type="scientific">Anguilla anguilla</name>
    <name type="common">European freshwater eel</name>
    <name type="synonym">Muraena anguilla</name>
    <dbReference type="NCBI Taxonomy" id="7936"/>
    <lineage>
        <taxon>Eukaryota</taxon>
        <taxon>Metazoa</taxon>
        <taxon>Chordata</taxon>
        <taxon>Craniata</taxon>
        <taxon>Vertebrata</taxon>
        <taxon>Euteleostomi</taxon>
        <taxon>Actinopterygii</taxon>
        <taxon>Neopterygii</taxon>
        <taxon>Teleostei</taxon>
        <taxon>Anguilliformes</taxon>
        <taxon>Anguillidae</taxon>
        <taxon>Anguilla</taxon>
    </lineage>
</organism>
<proteinExistence type="predicted"/>
<sequence length="22" mass="2491">MHFPGPTHEKVFGAQFLALEFS</sequence>
<protein>
    <submittedName>
        <fullName evidence="1">Uncharacterized protein</fullName>
    </submittedName>
</protein>
<name>A0A0E9U198_ANGAN</name>